<dbReference type="STRING" id="59895.A0A103YE67"/>
<evidence type="ECO:0000256" key="1">
    <source>
        <dbReference type="PROSITE-ProRule" id="PRU00982"/>
    </source>
</evidence>
<protein>
    <submittedName>
        <fullName evidence="3">NPH3 domain-containing protein</fullName>
    </submittedName>
</protein>
<comment type="caution">
    <text evidence="3">The sequence shown here is derived from an EMBL/GenBank/DDBJ whole genome shotgun (WGS) entry which is preliminary data.</text>
</comment>
<reference evidence="3 4" key="1">
    <citation type="journal article" date="2016" name="Sci. Rep.">
        <title>The genome sequence of the outbreeding globe artichoke constructed de novo incorporating a phase-aware low-pass sequencing strategy of F1 progeny.</title>
        <authorList>
            <person name="Scaglione D."/>
            <person name="Reyes-Chin-Wo S."/>
            <person name="Acquadro A."/>
            <person name="Froenicke L."/>
            <person name="Portis E."/>
            <person name="Beitel C."/>
            <person name="Tirone M."/>
            <person name="Mauro R."/>
            <person name="Lo Monaco A."/>
            <person name="Mauromicale G."/>
            <person name="Faccioli P."/>
            <person name="Cattivelli L."/>
            <person name="Rieseberg L."/>
            <person name="Michelmore R."/>
            <person name="Lanteri S."/>
        </authorList>
    </citation>
    <scope>NUCLEOTIDE SEQUENCE [LARGE SCALE GENOMIC DNA]</scope>
    <source>
        <strain evidence="3">2C</strain>
    </source>
</reference>
<dbReference type="GO" id="GO:0016567">
    <property type="term" value="P:protein ubiquitination"/>
    <property type="evidence" value="ECO:0007669"/>
    <property type="project" value="UniProtKB-UniPathway"/>
</dbReference>
<dbReference type="UniPathway" id="UPA00143"/>
<evidence type="ECO:0000313" key="4">
    <source>
        <dbReference type="Proteomes" id="UP000243975"/>
    </source>
</evidence>
<proteinExistence type="inferred from homology"/>
<accession>A0A103YE67</accession>
<dbReference type="EMBL" id="LEKV01001506">
    <property type="protein sequence ID" value="KVI07451.1"/>
    <property type="molecule type" value="Genomic_DNA"/>
</dbReference>
<evidence type="ECO:0000313" key="3">
    <source>
        <dbReference type="EMBL" id="KVI07451.1"/>
    </source>
</evidence>
<sequence length="88" mass="10020">MFQRSIGHYTLLIVRSLPEESDSHIMNGSLRSMTVPSDWWVEDLAELKLDLYNRVLVNIRNKGLVHDEVIGEALKAFASRRLPGLTKA</sequence>
<dbReference type="Proteomes" id="UP000243975">
    <property type="component" value="Unassembled WGS sequence"/>
</dbReference>
<dbReference type="Pfam" id="PF03000">
    <property type="entry name" value="NPH3"/>
    <property type="match status" value="1"/>
</dbReference>
<name>A0A103YE67_CYNCS</name>
<comment type="similarity">
    <text evidence="1">Belongs to the NPH3 family.</text>
</comment>
<dbReference type="AlphaFoldDB" id="A0A103YE67"/>
<dbReference type="Gramene" id="KVI07451">
    <property type="protein sequence ID" value="KVI07451"/>
    <property type="gene ID" value="Ccrd_014182"/>
</dbReference>
<dbReference type="PROSITE" id="PS51649">
    <property type="entry name" value="NPH3"/>
    <property type="match status" value="1"/>
</dbReference>
<gene>
    <name evidence="3" type="ORF">Ccrd_014182</name>
</gene>
<keyword evidence="4" id="KW-1185">Reference proteome</keyword>
<evidence type="ECO:0000259" key="2">
    <source>
        <dbReference type="PROSITE" id="PS51649"/>
    </source>
</evidence>
<feature type="domain" description="NPH3" evidence="2">
    <location>
        <begin position="38"/>
        <end position="88"/>
    </location>
</feature>
<organism evidence="3 4">
    <name type="scientific">Cynara cardunculus var. scolymus</name>
    <name type="common">Globe artichoke</name>
    <name type="synonym">Cynara scolymus</name>
    <dbReference type="NCBI Taxonomy" id="59895"/>
    <lineage>
        <taxon>Eukaryota</taxon>
        <taxon>Viridiplantae</taxon>
        <taxon>Streptophyta</taxon>
        <taxon>Embryophyta</taxon>
        <taxon>Tracheophyta</taxon>
        <taxon>Spermatophyta</taxon>
        <taxon>Magnoliopsida</taxon>
        <taxon>eudicotyledons</taxon>
        <taxon>Gunneridae</taxon>
        <taxon>Pentapetalae</taxon>
        <taxon>asterids</taxon>
        <taxon>campanulids</taxon>
        <taxon>Asterales</taxon>
        <taxon>Asteraceae</taxon>
        <taxon>Carduoideae</taxon>
        <taxon>Cardueae</taxon>
        <taxon>Carduinae</taxon>
        <taxon>Cynara</taxon>
    </lineage>
</organism>
<dbReference type="InterPro" id="IPR027356">
    <property type="entry name" value="NPH3_dom"/>
</dbReference>